<dbReference type="EMBL" id="LAYC01000001">
    <property type="protein sequence ID" value="KYK61991.1"/>
    <property type="molecule type" value="Genomic_DNA"/>
</dbReference>
<dbReference type="PRINTS" id="PR00723">
    <property type="entry name" value="SUBTILISIN"/>
</dbReference>
<comment type="similarity">
    <text evidence="1 9 10">Belongs to the peptidase S8 family.</text>
</comment>
<dbReference type="PANTHER" id="PTHR43806:SF66">
    <property type="entry name" value="SERIN ENDOPEPTIDASE"/>
    <property type="match status" value="1"/>
</dbReference>
<dbReference type="InterPro" id="IPR015500">
    <property type="entry name" value="Peptidase_S8_subtilisin-rel"/>
</dbReference>
<dbReference type="InterPro" id="IPR000209">
    <property type="entry name" value="Peptidase_S8/S53_dom"/>
</dbReference>
<keyword evidence="5 11" id="KW-0732">Signal</keyword>
<feature type="chain" id="PRO_5007581127" evidence="11">
    <location>
        <begin position="20"/>
        <end position="909"/>
    </location>
</feature>
<feature type="active site" description="Charge relay system" evidence="8 9">
    <location>
        <position position="211"/>
    </location>
</feature>
<dbReference type="InterPro" id="IPR003137">
    <property type="entry name" value="PA_domain"/>
</dbReference>
<dbReference type="InParanoid" id="A0A151GY28"/>
<feature type="active site" description="Charge relay system" evidence="8 9">
    <location>
        <position position="161"/>
    </location>
</feature>
<evidence type="ECO:0000256" key="3">
    <source>
        <dbReference type="ARBA" id="ARBA00022525"/>
    </source>
</evidence>
<evidence type="ECO:0000259" key="13">
    <source>
        <dbReference type="Pfam" id="PF02225"/>
    </source>
</evidence>
<dbReference type="Gene3D" id="3.50.30.30">
    <property type="match status" value="1"/>
</dbReference>
<dbReference type="STRING" id="98403.A0A151GY28"/>
<organism evidence="15 16">
    <name type="scientific">Drechmeria coniospora</name>
    <name type="common">Nematophagous fungus</name>
    <name type="synonym">Meria coniospora</name>
    <dbReference type="NCBI Taxonomy" id="98403"/>
    <lineage>
        <taxon>Eukaryota</taxon>
        <taxon>Fungi</taxon>
        <taxon>Dikarya</taxon>
        <taxon>Ascomycota</taxon>
        <taxon>Pezizomycotina</taxon>
        <taxon>Sordariomycetes</taxon>
        <taxon>Hypocreomycetidae</taxon>
        <taxon>Hypocreales</taxon>
        <taxon>Ophiocordycipitaceae</taxon>
        <taxon>Drechmeria</taxon>
    </lineage>
</organism>
<dbReference type="RefSeq" id="XP_040661343.1">
    <property type="nucleotide sequence ID" value="XM_040800460.1"/>
</dbReference>
<dbReference type="Gene3D" id="3.40.50.200">
    <property type="entry name" value="Peptidase S8/S53 domain"/>
    <property type="match status" value="1"/>
</dbReference>
<dbReference type="GeneID" id="63715779"/>
<name>A0A151GY28_DRECN</name>
<dbReference type="InterPro" id="IPR023827">
    <property type="entry name" value="Peptidase_S8_Asp-AS"/>
</dbReference>
<dbReference type="InterPro" id="IPR036852">
    <property type="entry name" value="Peptidase_S8/S53_dom_sf"/>
</dbReference>
<dbReference type="PROSITE" id="PS51892">
    <property type="entry name" value="SUBTILASE"/>
    <property type="match status" value="1"/>
</dbReference>
<dbReference type="Proteomes" id="UP000076580">
    <property type="component" value="Chromosome 01"/>
</dbReference>
<evidence type="ECO:0000256" key="10">
    <source>
        <dbReference type="RuleBase" id="RU003355"/>
    </source>
</evidence>
<evidence type="ECO:0000256" key="11">
    <source>
        <dbReference type="SAM" id="SignalP"/>
    </source>
</evidence>
<dbReference type="PROSITE" id="PS00136">
    <property type="entry name" value="SUBTILASE_ASP"/>
    <property type="match status" value="1"/>
</dbReference>
<evidence type="ECO:0000256" key="6">
    <source>
        <dbReference type="ARBA" id="ARBA00022801"/>
    </source>
</evidence>
<dbReference type="PANTHER" id="PTHR43806">
    <property type="entry name" value="PEPTIDASE S8"/>
    <property type="match status" value="1"/>
</dbReference>
<keyword evidence="4 9" id="KW-0645">Protease</keyword>
<dbReference type="InterPro" id="IPR046450">
    <property type="entry name" value="PA_dom_sf"/>
</dbReference>
<dbReference type="CDD" id="cd02124">
    <property type="entry name" value="PA_PoS1_like"/>
    <property type="match status" value="1"/>
</dbReference>
<dbReference type="AlphaFoldDB" id="A0A151GY28"/>
<dbReference type="GO" id="GO:0006508">
    <property type="term" value="P:proteolysis"/>
    <property type="evidence" value="ECO:0007669"/>
    <property type="project" value="UniProtKB-KW"/>
</dbReference>
<keyword evidence="7 9" id="KW-0720">Serine protease</keyword>
<dbReference type="InterPro" id="IPR022398">
    <property type="entry name" value="Peptidase_S8_His-AS"/>
</dbReference>
<evidence type="ECO:0000313" key="16">
    <source>
        <dbReference type="Proteomes" id="UP000076580"/>
    </source>
</evidence>
<evidence type="ECO:0000256" key="7">
    <source>
        <dbReference type="ARBA" id="ARBA00022825"/>
    </source>
</evidence>
<feature type="domain" description="Peptidase S8/S53" evidence="12">
    <location>
        <begin position="152"/>
        <end position="572"/>
    </location>
</feature>
<accession>A0A151GY28</accession>
<dbReference type="InterPro" id="IPR050131">
    <property type="entry name" value="Peptidase_S8_subtilisin-like"/>
</dbReference>
<dbReference type="PROSITE" id="PS00138">
    <property type="entry name" value="SUBTILASE_SER"/>
    <property type="match status" value="1"/>
</dbReference>
<feature type="domain" description="C5a peptidase/Subtilisin-like protease SBT2-like Fn3-like" evidence="14">
    <location>
        <begin position="614"/>
        <end position="726"/>
    </location>
</feature>
<gene>
    <name evidence="15" type="ORF">DCS_03136</name>
</gene>
<dbReference type="SUPFAM" id="SSF52025">
    <property type="entry name" value="PA domain"/>
    <property type="match status" value="1"/>
</dbReference>
<evidence type="ECO:0000256" key="2">
    <source>
        <dbReference type="ARBA" id="ARBA00022512"/>
    </source>
</evidence>
<dbReference type="InterPro" id="IPR010435">
    <property type="entry name" value="C5a/SBT2-like_Fn3"/>
</dbReference>
<feature type="active site" description="Charge relay system" evidence="8 9">
    <location>
        <position position="537"/>
    </location>
</feature>
<keyword evidence="16" id="KW-1185">Reference proteome</keyword>
<dbReference type="PROSITE" id="PS00137">
    <property type="entry name" value="SUBTILASE_HIS"/>
    <property type="match status" value="1"/>
</dbReference>
<evidence type="ECO:0000256" key="4">
    <source>
        <dbReference type="ARBA" id="ARBA00022670"/>
    </source>
</evidence>
<dbReference type="GO" id="GO:0004252">
    <property type="term" value="F:serine-type endopeptidase activity"/>
    <property type="evidence" value="ECO:0007669"/>
    <property type="project" value="UniProtKB-UniRule"/>
</dbReference>
<evidence type="ECO:0000256" key="1">
    <source>
        <dbReference type="ARBA" id="ARBA00011073"/>
    </source>
</evidence>
<reference evidence="15 16" key="1">
    <citation type="journal article" date="2016" name="Sci. Rep.">
        <title>Insights into Adaptations to a Near-Obligate Nematode Endoparasitic Lifestyle from the Finished Genome of Drechmeria coniospora.</title>
        <authorList>
            <person name="Zhang L."/>
            <person name="Zhou Z."/>
            <person name="Guo Q."/>
            <person name="Fokkens L."/>
            <person name="Miskei M."/>
            <person name="Pocsi I."/>
            <person name="Zhang W."/>
            <person name="Chen M."/>
            <person name="Wang L."/>
            <person name="Sun Y."/>
            <person name="Donzelli B.G."/>
            <person name="Gibson D.M."/>
            <person name="Nelson D.R."/>
            <person name="Luo J.G."/>
            <person name="Rep M."/>
            <person name="Liu H."/>
            <person name="Yang S."/>
            <person name="Wang J."/>
            <person name="Krasnoff S.B."/>
            <person name="Xu Y."/>
            <person name="Molnar I."/>
            <person name="Lin M."/>
        </authorList>
    </citation>
    <scope>NUCLEOTIDE SEQUENCE [LARGE SCALE GENOMIC DNA]</scope>
    <source>
        <strain evidence="15 16">ARSEF 6962</strain>
    </source>
</reference>
<dbReference type="InterPro" id="IPR034187">
    <property type="entry name" value="Peptidases_S8_5"/>
</dbReference>
<feature type="domain" description="PA" evidence="13">
    <location>
        <begin position="380"/>
        <end position="458"/>
    </location>
</feature>
<dbReference type="Pfam" id="PF00082">
    <property type="entry name" value="Peptidase_S8"/>
    <property type="match status" value="1"/>
</dbReference>
<dbReference type="Pfam" id="PF06280">
    <property type="entry name" value="fn3_5"/>
    <property type="match status" value="1"/>
</dbReference>
<evidence type="ECO:0000313" key="15">
    <source>
        <dbReference type="EMBL" id="KYK61991.1"/>
    </source>
</evidence>
<keyword evidence="3" id="KW-0964">Secreted</keyword>
<evidence type="ECO:0000256" key="8">
    <source>
        <dbReference type="PIRSR" id="PIRSR615500-1"/>
    </source>
</evidence>
<keyword evidence="6 9" id="KW-0378">Hydrolase</keyword>
<evidence type="ECO:0000259" key="14">
    <source>
        <dbReference type="Pfam" id="PF06280"/>
    </source>
</evidence>
<dbReference type="GO" id="GO:0016020">
    <property type="term" value="C:membrane"/>
    <property type="evidence" value="ECO:0007669"/>
    <property type="project" value="InterPro"/>
</dbReference>
<dbReference type="InterPro" id="IPR023828">
    <property type="entry name" value="Peptidase_S8_Ser-AS"/>
</dbReference>
<evidence type="ECO:0000259" key="12">
    <source>
        <dbReference type="Pfam" id="PF00082"/>
    </source>
</evidence>
<evidence type="ECO:0000256" key="9">
    <source>
        <dbReference type="PROSITE-ProRule" id="PRU01240"/>
    </source>
</evidence>
<feature type="signal peptide" evidence="11">
    <location>
        <begin position="1"/>
        <end position="19"/>
    </location>
</feature>
<dbReference type="SUPFAM" id="SSF52743">
    <property type="entry name" value="Subtilisin-like"/>
    <property type="match status" value="1"/>
</dbReference>
<dbReference type="CDD" id="cd07489">
    <property type="entry name" value="Peptidases_S8_5"/>
    <property type="match status" value="1"/>
</dbReference>
<comment type="caution">
    <text evidence="15">The sequence shown here is derived from an EMBL/GenBank/DDBJ whole genome shotgun (WGS) entry which is preliminary data.</text>
</comment>
<keyword evidence="2" id="KW-0134">Cell wall</keyword>
<evidence type="ECO:0000256" key="5">
    <source>
        <dbReference type="ARBA" id="ARBA00022729"/>
    </source>
</evidence>
<proteinExistence type="inferred from homology"/>
<sequence>MVRVAHVVSLAAFASTAQAYSGCADAVPGAYIFEFLKDSHGLDSFYEHVGRVGSLRMNLTFELFNGASVQIFDKDDPYSIATKMAENPNVQAFYPICRFQSADPKAKWTGSNPPRDWKNRLTKRARANETEDTFSTHIMTQVSMLRAKGWTGKGIKIAILDTGVDYTHPALGGGFGDGYRVSFGYDVIGNAYEPGGIPVPDKDPIDTCDGHGTHVAGIIAAQDTKFGFTGVAPGATLGAYRVVDCNGSTTSDMMIAGFNMAYQNGANIITASLGFHFGWSSDPIALTVQRIVEKGVPCTISQGNMGSLGLFAVATPASGKGVTSVASFENIITPALLSEVTYNIDGGKDIVSIGFEHTATRAWNETTLQVYATSLNTTVEDDACHPLPDTTPDLSNKVVLIRRGPACQFEAKISNAAAKGAKYVIFSSSGTISGSLAHNDFTGLLAAGAVSKEVGDAWAEAIRDGKKVTVTIPDASKSNRHLVANPKPATGGAVAATTSWGPTWDMEVKPLVGAPGADILSTYPLALGGYAIHSGTSMACPMVAGIIALIAEARGTFDPVLINSLLSSTAKPQLFNDGDAFRDYYAPVSQQGGGLVQAYDAAYATTLVQPAAFSFNDTDHFIKSMTITISNVGEKEVTYALGNMPAITMYTLDEGAINAAKFPNEAVQEAAVMTFSQNSVRLGPGQSASVDVRPTAPSGLNAKRLALWSGWIAVNGTDDTSLTIPYQGLTGSLHNATVLPSGNTFMAQYWGDWNYTAIPANATNTTFTVPRPGDKPAKGVGLPGLVTNLTVGSPLVTAHIVPLKTHGLPENLTTEYWGHTTIGQPYGFPLRYRHRGDRVYSWKGQLDSGKWAPAGRYKFVVRALRIFGNAEDRADWDESETMPFEINYQKANVSAHRRRWCQGTRCDAS</sequence>
<protein>
    <submittedName>
        <fullName evidence="15">Subtilisin-like serine protease PR1C</fullName>
    </submittedName>
</protein>
<dbReference type="Pfam" id="PF02225">
    <property type="entry name" value="PA"/>
    <property type="match status" value="1"/>
</dbReference>